<sequence>MDTGFETGLLPAPGSGSVRDVARIDLVDETLFSMRSVSRQQVQVFGLVIQFRWANVRSSSPGRSIETWLIDGTEISGPYPSSGASKAKLDGQTLDLIFPDQTVGGYLQESPDAPEMSNETSSPVLPGSYLDGI</sequence>
<evidence type="ECO:0000256" key="1">
    <source>
        <dbReference type="SAM" id="MobiDB-lite"/>
    </source>
</evidence>
<feature type="region of interest" description="Disordered" evidence="1">
    <location>
        <begin position="107"/>
        <end position="133"/>
    </location>
</feature>
<evidence type="ECO:0000313" key="3">
    <source>
        <dbReference type="Proteomes" id="UP000887116"/>
    </source>
</evidence>
<name>A0A8X6EYV5_TRICU</name>
<proteinExistence type="predicted"/>
<dbReference type="EMBL" id="BMAO01010159">
    <property type="protein sequence ID" value="GFQ65247.1"/>
    <property type="molecule type" value="Genomic_DNA"/>
</dbReference>
<dbReference type="AlphaFoldDB" id="A0A8X6EYV5"/>
<accession>A0A8X6EYV5</accession>
<keyword evidence="3" id="KW-1185">Reference proteome</keyword>
<comment type="caution">
    <text evidence="2">The sequence shown here is derived from an EMBL/GenBank/DDBJ whole genome shotgun (WGS) entry which is preliminary data.</text>
</comment>
<evidence type="ECO:0000313" key="2">
    <source>
        <dbReference type="EMBL" id="GFQ65247.1"/>
    </source>
</evidence>
<gene>
    <name evidence="2" type="ORF">TNCT_380661</name>
</gene>
<protein>
    <submittedName>
        <fullName evidence="2">Uncharacterized protein</fullName>
    </submittedName>
</protein>
<organism evidence="2 3">
    <name type="scientific">Trichonephila clavata</name>
    <name type="common">Joro spider</name>
    <name type="synonym">Nephila clavata</name>
    <dbReference type="NCBI Taxonomy" id="2740835"/>
    <lineage>
        <taxon>Eukaryota</taxon>
        <taxon>Metazoa</taxon>
        <taxon>Ecdysozoa</taxon>
        <taxon>Arthropoda</taxon>
        <taxon>Chelicerata</taxon>
        <taxon>Arachnida</taxon>
        <taxon>Araneae</taxon>
        <taxon>Araneomorphae</taxon>
        <taxon>Entelegynae</taxon>
        <taxon>Araneoidea</taxon>
        <taxon>Nephilidae</taxon>
        <taxon>Trichonephila</taxon>
    </lineage>
</organism>
<reference evidence="2" key="1">
    <citation type="submission" date="2020-07" db="EMBL/GenBank/DDBJ databases">
        <title>Multicomponent nature underlies the extraordinary mechanical properties of spider dragline silk.</title>
        <authorList>
            <person name="Kono N."/>
            <person name="Nakamura H."/>
            <person name="Mori M."/>
            <person name="Yoshida Y."/>
            <person name="Ohtoshi R."/>
            <person name="Malay A.D."/>
            <person name="Moran D.A.P."/>
            <person name="Tomita M."/>
            <person name="Numata K."/>
            <person name="Arakawa K."/>
        </authorList>
    </citation>
    <scope>NUCLEOTIDE SEQUENCE</scope>
</reference>
<dbReference type="Proteomes" id="UP000887116">
    <property type="component" value="Unassembled WGS sequence"/>
</dbReference>